<dbReference type="Pfam" id="PF14360">
    <property type="entry name" value="PAP2_C"/>
    <property type="match status" value="1"/>
</dbReference>
<keyword evidence="7" id="KW-0443">Lipid metabolism</keyword>
<reference evidence="11" key="2">
    <citation type="journal article" date="2023" name="Microbiol Resour">
        <title>Decontamination and Annotation of the Draft Genome Sequence of the Oomycete Lagenidium giganteum ARSEF 373.</title>
        <authorList>
            <person name="Morgan W.R."/>
            <person name="Tartar A."/>
        </authorList>
    </citation>
    <scope>NUCLEOTIDE SEQUENCE</scope>
    <source>
        <strain evidence="11">ARSEF 373</strain>
    </source>
</reference>
<name>A0AAV2YJZ6_9STRA</name>
<dbReference type="AlphaFoldDB" id="A0AAV2YJZ6"/>
<keyword evidence="5" id="KW-0746">Sphingolipid metabolism</keyword>
<organism evidence="11 12">
    <name type="scientific">Lagenidium giganteum</name>
    <dbReference type="NCBI Taxonomy" id="4803"/>
    <lineage>
        <taxon>Eukaryota</taxon>
        <taxon>Sar</taxon>
        <taxon>Stramenopiles</taxon>
        <taxon>Oomycota</taxon>
        <taxon>Peronosporomycetes</taxon>
        <taxon>Pythiales</taxon>
        <taxon>Pythiaceae</taxon>
    </lineage>
</organism>
<keyword evidence="8 9" id="KW-0472">Membrane</keyword>
<protein>
    <recommendedName>
        <fullName evidence="10">Sphingomyelin synthase-like domain-containing protein</fullName>
    </recommendedName>
</protein>
<evidence type="ECO:0000256" key="3">
    <source>
        <dbReference type="ARBA" id="ARBA00022679"/>
    </source>
</evidence>
<dbReference type="EMBL" id="DAKRPA010000209">
    <property type="protein sequence ID" value="DAZ95330.1"/>
    <property type="molecule type" value="Genomic_DNA"/>
</dbReference>
<dbReference type="GO" id="GO:0005789">
    <property type="term" value="C:endoplasmic reticulum membrane"/>
    <property type="evidence" value="ECO:0007669"/>
    <property type="project" value="TreeGrafter"/>
</dbReference>
<feature type="transmembrane region" description="Helical" evidence="9">
    <location>
        <begin position="89"/>
        <end position="114"/>
    </location>
</feature>
<comment type="subcellular location">
    <subcellularLocation>
        <location evidence="1">Membrane</location>
        <topology evidence="1">Multi-pass membrane protein</topology>
    </subcellularLocation>
</comment>
<dbReference type="GO" id="GO:0033188">
    <property type="term" value="F:sphingomyelin synthase activity"/>
    <property type="evidence" value="ECO:0007669"/>
    <property type="project" value="TreeGrafter"/>
</dbReference>
<keyword evidence="6 9" id="KW-1133">Transmembrane helix</keyword>
<feature type="transmembrane region" description="Helical" evidence="9">
    <location>
        <begin position="126"/>
        <end position="143"/>
    </location>
</feature>
<sequence length="459" mass="51901">MPSLFPSFMPGARAHKVKRKLSGAATSVIVDMHDQVIDFASDDEELLAHPSVRTLPVAAASKPAHTLHPTASNVQWFCQLCKTIDVNEVLAFMLWEALAVAIVVLAVSDWIFFFKFVVEPEDHRERAQWGGLWVLFTACIVYFRSWMRSKCGREFAELMDHAEIFVTVSLTMVSCANVAFYMHVPSATPLRDIGFMLIPEQADDSKWRPLSDILTGVVPVVFMLQTLFMTRPNRCKVMAAFFRVATINYGLRMITIALTSLPGPAPHCRPGSPLYLPPTTWIDVITRVGPMYGKFTSCGDLIFSGHMAYTNSALLLYLRVLDRHFPRYSRVRWGVGVTYLLVLAGLCISGRKHYTVDIVLGILISTLVFFHFEHSWVPHCLQRPRRRASRRISGSHRADSSCYDDGYYSDNPEIFKKRGILIIEEEGVDNALSKLPQREGFLYRANGRPEDDDPVDFIC</sequence>
<dbReference type="GO" id="GO:0046513">
    <property type="term" value="P:ceramide biosynthetic process"/>
    <property type="evidence" value="ECO:0007669"/>
    <property type="project" value="TreeGrafter"/>
</dbReference>
<dbReference type="InterPro" id="IPR045221">
    <property type="entry name" value="Sphingomyelin_synth-like"/>
</dbReference>
<gene>
    <name evidence="11" type="ORF">N0F65_002437</name>
</gene>
<keyword evidence="12" id="KW-1185">Reference proteome</keyword>
<feature type="transmembrane region" description="Helical" evidence="9">
    <location>
        <begin position="301"/>
        <end position="321"/>
    </location>
</feature>
<dbReference type="GO" id="GO:0005886">
    <property type="term" value="C:plasma membrane"/>
    <property type="evidence" value="ECO:0007669"/>
    <property type="project" value="TreeGrafter"/>
</dbReference>
<feature type="transmembrane region" description="Helical" evidence="9">
    <location>
        <begin position="210"/>
        <end position="228"/>
    </location>
</feature>
<dbReference type="GO" id="GO:0047493">
    <property type="term" value="F:ceramide cholinephosphotransferase activity"/>
    <property type="evidence" value="ECO:0007669"/>
    <property type="project" value="TreeGrafter"/>
</dbReference>
<comment type="similarity">
    <text evidence="2">Belongs to the sphingomyelin synthase family.</text>
</comment>
<evidence type="ECO:0000256" key="5">
    <source>
        <dbReference type="ARBA" id="ARBA00022919"/>
    </source>
</evidence>
<feature type="transmembrane region" description="Helical" evidence="9">
    <location>
        <begin position="240"/>
        <end position="261"/>
    </location>
</feature>
<reference evidence="11" key="1">
    <citation type="submission" date="2022-11" db="EMBL/GenBank/DDBJ databases">
        <authorList>
            <person name="Morgan W.R."/>
            <person name="Tartar A."/>
        </authorList>
    </citation>
    <scope>NUCLEOTIDE SEQUENCE</scope>
    <source>
        <strain evidence="11">ARSEF 373</strain>
    </source>
</reference>
<keyword evidence="4 9" id="KW-0812">Transmembrane</keyword>
<feature type="transmembrane region" description="Helical" evidence="9">
    <location>
        <begin position="164"/>
        <end position="184"/>
    </location>
</feature>
<comment type="caution">
    <text evidence="11">The sequence shown here is derived from an EMBL/GenBank/DDBJ whole genome shotgun (WGS) entry which is preliminary data.</text>
</comment>
<feature type="domain" description="Sphingomyelin synthase-like" evidence="10">
    <location>
        <begin position="297"/>
        <end position="374"/>
    </location>
</feature>
<evidence type="ECO:0000313" key="12">
    <source>
        <dbReference type="Proteomes" id="UP001146120"/>
    </source>
</evidence>
<evidence type="ECO:0000256" key="2">
    <source>
        <dbReference type="ARBA" id="ARBA00005441"/>
    </source>
</evidence>
<evidence type="ECO:0000256" key="8">
    <source>
        <dbReference type="ARBA" id="ARBA00023136"/>
    </source>
</evidence>
<evidence type="ECO:0000256" key="1">
    <source>
        <dbReference type="ARBA" id="ARBA00004141"/>
    </source>
</evidence>
<evidence type="ECO:0000256" key="7">
    <source>
        <dbReference type="ARBA" id="ARBA00023098"/>
    </source>
</evidence>
<evidence type="ECO:0000256" key="6">
    <source>
        <dbReference type="ARBA" id="ARBA00022989"/>
    </source>
</evidence>
<proteinExistence type="inferred from homology"/>
<evidence type="ECO:0000259" key="10">
    <source>
        <dbReference type="Pfam" id="PF14360"/>
    </source>
</evidence>
<evidence type="ECO:0000256" key="9">
    <source>
        <dbReference type="SAM" id="Phobius"/>
    </source>
</evidence>
<dbReference type="PANTHER" id="PTHR21290">
    <property type="entry name" value="SPHINGOMYELIN SYNTHETASE"/>
    <property type="match status" value="1"/>
</dbReference>
<evidence type="ECO:0000256" key="4">
    <source>
        <dbReference type="ARBA" id="ARBA00022692"/>
    </source>
</evidence>
<dbReference type="Proteomes" id="UP001146120">
    <property type="component" value="Unassembled WGS sequence"/>
</dbReference>
<dbReference type="PANTHER" id="PTHR21290:SF62">
    <property type="entry name" value="PHOSPHATIDYLINOSITOL:CERAMIDE INOSITOLPHOSPHOTRANSFERASE 1-RELATED"/>
    <property type="match status" value="1"/>
</dbReference>
<feature type="transmembrane region" description="Helical" evidence="9">
    <location>
        <begin position="358"/>
        <end position="377"/>
    </location>
</feature>
<dbReference type="GO" id="GO:0000139">
    <property type="term" value="C:Golgi membrane"/>
    <property type="evidence" value="ECO:0007669"/>
    <property type="project" value="TreeGrafter"/>
</dbReference>
<feature type="transmembrane region" description="Helical" evidence="9">
    <location>
        <begin position="333"/>
        <end position="352"/>
    </location>
</feature>
<dbReference type="InterPro" id="IPR025749">
    <property type="entry name" value="Sphingomyelin_synth-like_dom"/>
</dbReference>
<accession>A0AAV2YJZ6</accession>
<keyword evidence="3" id="KW-0808">Transferase</keyword>
<evidence type="ECO:0000313" key="11">
    <source>
        <dbReference type="EMBL" id="DAZ95330.1"/>
    </source>
</evidence>